<sequence length="257" mass="27585">MAIPYLLRELTAAQRTPRANRQLAYFLIFVAGAVNAGGFLAVAQYTSHMSGIVSAMADHLVLGSLVLAMQGLAALLAFLCGAATSAWLINFARRARLASECALPLLLEAALLLVFGLMGASVERHQWLYLPLTVTLLCYIMGLQNAMITKVSRAEIRTTHITGMVTDIGIELGKLFYWNALAADAPKVTADRQKLGVLAALVTLFFLGGVAGALAFAHVGFSATLPLALLLVVLATVPVIDDLRRLARRLGQLPRRF</sequence>
<feature type="transmembrane region" description="Helical" evidence="1">
    <location>
        <begin position="101"/>
        <end position="122"/>
    </location>
</feature>
<dbReference type="InterPro" id="IPR010699">
    <property type="entry name" value="DUF1275"/>
</dbReference>
<protein>
    <submittedName>
        <fullName evidence="3">Predicted membrane protein</fullName>
    </submittedName>
</protein>
<feature type="transmembrane region" description="Helical" evidence="1">
    <location>
        <begin position="223"/>
        <end position="240"/>
    </location>
</feature>
<evidence type="ECO:0000313" key="5">
    <source>
        <dbReference type="Proteomes" id="UP000092950"/>
    </source>
</evidence>
<dbReference type="Proteomes" id="UP000053096">
    <property type="component" value="Unassembled WGS sequence"/>
</dbReference>
<dbReference type="Pfam" id="PF06912">
    <property type="entry name" value="DUF1275"/>
    <property type="match status" value="1"/>
</dbReference>
<reference evidence="3 4" key="1">
    <citation type="submission" date="2015-09" db="EMBL/GenBank/DDBJ databases">
        <authorList>
            <person name="Jackson K.R."/>
            <person name="Lunt B.L."/>
            <person name="Fisher J.N.B."/>
            <person name="Gardner A.V."/>
            <person name="Bailey M.E."/>
            <person name="Deus L.M."/>
            <person name="Earl A.S."/>
            <person name="Gibby P.D."/>
            <person name="Hartmann K.A."/>
            <person name="Liu J.E."/>
            <person name="Manci A.M."/>
            <person name="Nielsen D.A."/>
            <person name="Solomon M.B."/>
            <person name="Breakwell D.P."/>
            <person name="Burnett S.H."/>
            <person name="Grose J.H."/>
        </authorList>
    </citation>
    <scope>NUCLEOTIDE SEQUENCE [LARGE SCALE GENOMIC DNA]</scope>
    <source>
        <strain evidence="3 4">2789STDY5608636</strain>
    </source>
</reference>
<keyword evidence="1" id="KW-0812">Transmembrane</keyword>
<dbReference type="EMBL" id="CYTV01000007">
    <property type="protein sequence ID" value="CUI90418.1"/>
    <property type="molecule type" value="Genomic_DNA"/>
</dbReference>
<feature type="transmembrane region" description="Helical" evidence="1">
    <location>
        <begin position="23"/>
        <end position="45"/>
    </location>
</feature>
<feature type="transmembrane region" description="Helical" evidence="1">
    <location>
        <begin position="65"/>
        <end position="89"/>
    </location>
</feature>
<accession>A0A0J6C340</accession>
<gene>
    <name evidence="2" type="ORF">BBN53_13145</name>
    <name evidence="3" type="ORF">ERS370011_02789</name>
</gene>
<keyword evidence="1" id="KW-1133">Transmembrane helix</keyword>
<keyword evidence="1" id="KW-0472">Membrane</keyword>
<keyword evidence="5" id="KW-1185">Reference proteome</keyword>
<organism evidence="3 4">
    <name type="scientific">Bordetella pseudohinzii</name>
    <dbReference type="NCBI Taxonomy" id="1331258"/>
    <lineage>
        <taxon>Bacteria</taxon>
        <taxon>Pseudomonadati</taxon>
        <taxon>Pseudomonadota</taxon>
        <taxon>Betaproteobacteria</taxon>
        <taxon>Burkholderiales</taxon>
        <taxon>Alcaligenaceae</taxon>
        <taxon>Bordetella</taxon>
    </lineage>
</organism>
<name>A0A0J6C340_9BORD</name>
<evidence type="ECO:0000313" key="2">
    <source>
        <dbReference type="EMBL" id="ANY16747.1"/>
    </source>
</evidence>
<reference evidence="2 5" key="2">
    <citation type="submission" date="2016-07" db="EMBL/GenBank/DDBJ databases">
        <title>Complete genome sequences of Bordetella pseudohinzii.</title>
        <authorList>
            <person name="Spilker T."/>
            <person name="Darrah R."/>
            <person name="LiPuma J.J."/>
        </authorList>
    </citation>
    <scope>NUCLEOTIDE SEQUENCE [LARGE SCALE GENOMIC DNA]</scope>
    <source>
        <strain evidence="2 5">HI4681</strain>
    </source>
</reference>
<evidence type="ECO:0000313" key="3">
    <source>
        <dbReference type="EMBL" id="CUI90418.1"/>
    </source>
</evidence>
<evidence type="ECO:0000256" key="1">
    <source>
        <dbReference type="SAM" id="Phobius"/>
    </source>
</evidence>
<proteinExistence type="predicted"/>
<dbReference type="PANTHER" id="PTHR37314:SF4">
    <property type="entry name" value="UPF0700 TRANSMEMBRANE PROTEIN YOAK"/>
    <property type="match status" value="1"/>
</dbReference>
<feature type="transmembrane region" description="Helical" evidence="1">
    <location>
        <begin position="128"/>
        <end position="148"/>
    </location>
</feature>
<dbReference type="KEGG" id="bpdz:BBN53_13145"/>
<feature type="transmembrane region" description="Helical" evidence="1">
    <location>
        <begin position="195"/>
        <end position="217"/>
    </location>
</feature>
<evidence type="ECO:0000313" key="4">
    <source>
        <dbReference type="Proteomes" id="UP000053096"/>
    </source>
</evidence>
<accession>A0A0M7G5Q3</accession>
<dbReference type="Proteomes" id="UP000092950">
    <property type="component" value="Chromosome"/>
</dbReference>
<dbReference type="EMBL" id="CP016440">
    <property type="protein sequence ID" value="ANY16747.1"/>
    <property type="molecule type" value="Genomic_DNA"/>
</dbReference>
<dbReference type="OrthoDB" id="270162at2"/>
<dbReference type="PANTHER" id="PTHR37314">
    <property type="entry name" value="SLR0142 PROTEIN"/>
    <property type="match status" value="1"/>
</dbReference>
<dbReference type="AlphaFoldDB" id="A0A0J6C340"/>